<dbReference type="InterPro" id="IPR007421">
    <property type="entry name" value="Schlafen_AlbA_2_dom"/>
</dbReference>
<dbReference type="OMA" id="QFTERRE"/>
<dbReference type="Gene3D" id="3.30.950.30">
    <property type="entry name" value="Schlafen, AAA domain"/>
    <property type="match status" value="1"/>
</dbReference>
<dbReference type="PANTHER" id="PTHR12155">
    <property type="entry name" value="SCHLAFEN"/>
    <property type="match status" value="1"/>
</dbReference>
<name>A0A3P8Y1X4_ESOLU</name>
<keyword evidence="4" id="KW-1185">Reference proteome</keyword>
<reference evidence="3" key="2">
    <citation type="submission" date="2020-02" db="EMBL/GenBank/DDBJ databases">
        <title>Esox lucius (northern pike) genome, fEsoLuc1, primary haplotype.</title>
        <authorList>
            <person name="Myers G."/>
            <person name="Karagic N."/>
            <person name="Meyer A."/>
            <person name="Pippel M."/>
            <person name="Reichard M."/>
            <person name="Winkler S."/>
            <person name="Tracey A."/>
            <person name="Sims Y."/>
            <person name="Howe K."/>
            <person name="Rhie A."/>
            <person name="Formenti G."/>
            <person name="Durbin R."/>
            <person name="Fedrigo O."/>
            <person name="Jarvis E.D."/>
        </authorList>
    </citation>
    <scope>NUCLEOTIDE SEQUENCE [LARGE SCALE GENOMIC DNA]</scope>
</reference>
<feature type="region of interest" description="Disordered" evidence="1">
    <location>
        <begin position="1"/>
        <end position="46"/>
    </location>
</feature>
<evidence type="ECO:0000313" key="3">
    <source>
        <dbReference type="Ensembl" id="ENSELUP00000009659.2"/>
    </source>
</evidence>
<sequence length="465" mass="51279">MANQQPSLTGVTNQNTGSLTTSPASLQGDQEADPCARLRYQTATNNPSVVIEDIEYVGCELDPDEDCRPRRGWSHGVATGGERDMGGWGREQQGAKHSDTQQEQTKSRDQKGRPPTPLGKQAQTCDPCVTPVDDNHLGVSGTQSESAINGDGIAGGQRLFYGAHVGSETRNVEFKRGGGEYLHSLFRAHLRRYACAFLNSGGGSLLVGVDDDGVVRGIRCNHKQEDRARLLVDSILKGFHPALLPHSYTLAFLPVVRPGPEGHNLKVLRLTLRPPPAFTWRDMYQTDNGDVFLRRDGSVEGPLSAGVVQEWARQRWCGEVIRLQHCVESLLSEQRLLLREIRQQSRAIVDLQSGQTRSHVRLHTETEPRPHVKTPATGSLMQRLRKAREVTPADPKNQSLIPPQNTALAQVPFTHPEPPGGTHRDPLSSTGPSQCPGLPQCPRCQFTERREKKTQVPISNICRLM</sequence>
<feature type="compositionally biased region" description="Basic and acidic residues" evidence="1">
    <location>
        <begin position="93"/>
        <end position="112"/>
    </location>
</feature>
<evidence type="ECO:0000259" key="2">
    <source>
        <dbReference type="Pfam" id="PF04326"/>
    </source>
</evidence>
<dbReference type="RefSeq" id="XP_010871878.3">
    <property type="nucleotide sequence ID" value="XM_010873576.3"/>
</dbReference>
<protein>
    <recommendedName>
        <fullName evidence="2">Schlafen AlbA-2 domain-containing protein</fullName>
    </recommendedName>
</protein>
<dbReference type="Proteomes" id="UP000265140">
    <property type="component" value="Chromosome 10"/>
</dbReference>
<dbReference type="GeneID" id="105012612"/>
<evidence type="ECO:0000313" key="4">
    <source>
        <dbReference type="Proteomes" id="UP000265140"/>
    </source>
</evidence>
<accession>A0A3P8Y1X4</accession>
<dbReference type="KEGG" id="els:105012612"/>
<dbReference type="Bgee" id="ENSELUG00000010224">
    <property type="expression patterns" value="Expressed in testis"/>
</dbReference>
<dbReference type="AlphaFoldDB" id="A0A3P8Y1X4"/>
<evidence type="ECO:0000256" key="1">
    <source>
        <dbReference type="SAM" id="MobiDB-lite"/>
    </source>
</evidence>
<dbReference type="InterPro" id="IPR029684">
    <property type="entry name" value="Schlafen"/>
</dbReference>
<reference evidence="3" key="4">
    <citation type="submission" date="2025-09" db="UniProtKB">
        <authorList>
            <consortium name="Ensembl"/>
        </authorList>
    </citation>
    <scope>IDENTIFICATION</scope>
</reference>
<feature type="compositionally biased region" description="Polar residues" evidence="1">
    <location>
        <begin position="1"/>
        <end position="28"/>
    </location>
</feature>
<reference evidence="3" key="3">
    <citation type="submission" date="2025-08" db="UniProtKB">
        <authorList>
            <consortium name="Ensembl"/>
        </authorList>
    </citation>
    <scope>IDENTIFICATION</scope>
</reference>
<dbReference type="PANTHER" id="PTHR12155:SF29">
    <property type="entry name" value="SCHLAFEN-LIKE PROTEIN 1"/>
    <property type="match status" value="1"/>
</dbReference>
<feature type="region of interest" description="Disordered" evidence="1">
    <location>
        <begin position="61"/>
        <end position="129"/>
    </location>
</feature>
<reference evidence="4" key="1">
    <citation type="journal article" date="2014" name="PLoS ONE">
        <title>The genome and linkage map of the northern pike (Esox lucius): conserved synteny revealed between the salmonid sister group and the Neoteleostei.</title>
        <authorList>
            <person name="Rondeau E.B."/>
            <person name="Minkley D.R."/>
            <person name="Leong J.S."/>
            <person name="Messmer A.M."/>
            <person name="Jantzen J.R."/>
            <person name="von Schalburg K.R."/>
            <person name="Lemon C."/>
            <person name="Bird N.H."/>
            <person name="Koop B.F."/>
        </authorList>
    </citation>
    <scope>NUCLEOTIDE SEQUENCE</scope>
</reference>
<feature type="region of interest" description="Disordered" evidence="1">
    <location>
        <begin position="410"/>
        <end position="439"/>
    </location>
</feature>
<dbReference type="InParanoid" id="A0A3P8Y1X4"/>
<dbReference type="Ensembl" id="ENSELUT00000003467.3">
    <property type="protein sequence ID" value="ENSELUP00000009659.2"/>
    <property type="gene ID" value="ENSELUG00000010224.3"/>
</dbReference>
<organism evidence="3 4">
    <name type="scientific">Esox lucius</name>
    <name type="common">Northern pike</name>
    <dbReference type="NCBI Taxonomy" id="8010"/>
    <lineage>
        <taxon>Eukaryota</taxon>
        <taxon>Metazoa</taxon>
        <taxon>Chordata</taxon>
        <taxon>Craniata</taxon>
        <taxon>Vertebrata</taxon>
        <taxon>Euteleostomi</taxon>
        <taxon>Actinopterygii</taxon>
        <taxon>Neopterygii</taxon>
        <taxon>Teleostei</taxon>
        <taxon>Protacanthopterygii</taxon>
        <taxon>Esociformes</taxon>
        <taxon>Esocidae</taxon>
        <taxon>Esox</taxon>
    </lineage>
</organism>
<dbReference type="GeneTree" id="ENSGT00410000025651"/>
<proteinExistence type="predicted"/>
<dbReference type="InterPro" id="IPR038461">
    <property type="entry name" value="Schlafen_AlbA_2_dom_sf"/>
</dbReference>
<dbReference type="Pfam" id="PF04326">
    <property type="entry name" value="SLFN_AlbA_2"/>
    <property type="match status" value="1"/>
</dbReference>
<feature type="domain" description="Schlafen AlbA-2" evidence="2">
    <location>
        <begin position="168"/>
        <end position="299"/>
    </location>
</feature>